<dbReference type="InterPro" id="IPR045854">
    <property type="entry name" value="NO2/SO3_Rdtase_4Fe4S_sf"/>
</dbReference>
<dbReference type="GO" id="GO:0008237">
    <property type="term" value="F:metallopeptidase activity"/>
    <property type="evidence" value="ECO:0007669"/>
    <property type="project" value="UniProtKB-KW"/>
</dbReference>
<accession>A0A1L8CT88</accession>
<evidence type="ECO:0000256" key="4">
    <source>
        <dbReference type="ARBA" id="ARBA00022670"/>
    </source>
</evidence>
<evidence type="ECO:0000256" key="3">
    <source>
        <dbReference type="ARBA" id="ARBA00022617"/>
    </source>
</evidence>
<keyword evidence="4" id="KW-0645">Protease</keyword>
<evidence type="ECO:0000256" key="9">
    <source>
        <dbReference type="ARBA" id="ARBA00023004"/>
    </source>
</evidence>
<evidence type="ECO:0000313" key="15">
    <source>
        <dbReference type="Proteomes" id="UP000187485"/>
    </source>
</evidence>
<protein>
    <submittedName>
        <fullName evidence="14">Putative sulfite reductase, iron-sulfur binding subunit</fullName>
    </submittedName>
</protein>
<dbReference type="SUPFAM" id="SSF55124">
    <property type="entry name" value="Nitrite/Sulfite reductase N-terminal domain-like"/>
    <property type="match status" value="1"/>
</dbReference>
<dbReference type="InterPro" id="IPR006066">
    <property type="entry name" value="NO2/SO3_Rdtase_FeS/sirohaem_BS"/>
</dbReference>
<comment type="caution">
    <text evidence="14">The sequence shown here is derived from an EMBL/GenBank/DDBJ whole genome shotgun (WGS) entry which is preliminary data.</text>
</comment>
<dbReference type="AlphaFoldDB" id="A0A1L8CT88"/>
<dbReference type="InterPro" id="IPR005117">
    <property type="entry name" value="NiRdtase/SiRdtase_haem-b_fer"/>
</dbReference>
<evidence type="ECO:0000256" key="1">
    <source>
        <dbReference type="ARBA" id="ARBA00010429"/>
    </source>
</evidence>
<keyword evidence="7" id="KW-0862">Zinc</keyword>
<dbReference type="PROSITE" id="PS00198">
    <property type="entry name" value="4FE4S_FER_1"/>
    <property type="match status" value="1"/>
</dbReference>
<keyword evidence="9" id="KW-0408">Iron</keyword>
<dbReference type="SUPFAM" id="SSF56014">
    <property type="entry name" value="Nitrite and sulphite reductase 4Fe-4S domain-like"/>
    <property type="match status" value="1"/>
</dbReference>
<keyword evidence="3" id="KW-0349">Heme</keyword>
<dbReference type="PROSITE" id="PS50249">
    <property type="entry name" value="MPN"/>
    <property type="match status" value="1"/>
</dbReference>
<feature type="domain" description="MPN" evidence="12">
    <location>
        <begin position="2"/>
        <end position="148"/>
    </location>
</feature>
<dbReference type="InterPro" id="IPR000555">
    <property type="entry name" value="JAMM/MPN+_dom"/>
</dbReference>
<dbReference type="STRING" id="870242.cpu_06270"/>
<dbReference type="Proteomes" id="UP000187485">
    <property type="component" value="Unassembled WGS sequence"/>
</dbReference>
<keyword evidence="8" id="KW-0560">Oxidoreductase</keyword>
<organism evidence="14 15">
    <name type="scientific">Carboxydothermus pertinax</name>
    <dbReference type="NCBI Taxonomy" id="870242"/>
    <lineage>
        <taxon>Bacteria</taxon>
        <taxon>Bacillati</taxon>
        <taxon>Bacillota</taxon>
        <taxon>Clostridia</taxon>
        <taxon>Thermoanaerobacterales</taxon>
        <taxon>Thermoanaerobacteraceae</taxon>
        <taxon>Carboxydothermus</taxon>
    </lineage>
</organism>
<dbReference type="SMART" id="SM00232">
    <property type="entry name" value="JAB_MPN"/>
    <property type="match status" value="1"/>
</dbReference>
<evidence type="ECO:0000256" key="2">
    <source>
        <dbReference type="ARBA" id="ARBA00022485"/>
    </source>
</evidence>
<dbReference type="CDD" id="cd08070">
    <property type="entry name" value="MPN_like"/>
    <property type="match status" value="1"/>
</dbReference>
<dbReference type="SUPFAM" id="SSF102712">
    <property type="entry name" value="JAB1/MPN domain"/>
    <property type="match status" value="1"/>
</dbReference>
<dbReference type="OrthoDB" id="9800558at2"/>
<keyword evidence="6" id="KW-0378">Hydrolase</keyword>
<dbReference type="GO" id="GO:0016491">
    <property type="term" value="F:oxidoreductase activity"/>
    <property type="evidence" value="ECO:0007669"/>
    <property type="project" value="UniProtKB-KW"/>
</dbReference>
<keyword evidence="2" id="KW-0004">4Fe-4S</keyword>
<dbReference type="EMBL" id="BDJK01000009">
    <property type="protein sequence ID" value="GAV22117.1"/>
    <property type="molecule type" value="Genomic_DNA"/>
</dbReference>
<keyword evidence="10" id="KW-0411">Iron-sulfur</keyword>
<dbReference type="PROSITE" id="PS00365">
    <property type="entry name" value="NIR_SIR"/>
    <property type="match status" value="1"/>
</dbReference>
<feature type="domain" description="4Fe-4S ferredoxin-type" evidence="13">
    <location>
        <begin position="290"/>
        <end position="318"/>
    </location>
</feature>
<dbReference type="SUPFAM" id="SSF54862">
    <property type="entry name" value="4Fe-4S ferredoxins"/>
    <property type="match status" value="1"/>
</dbReference>
<dbReference type="PROSITE" id="PS51379">
    <property type="entry name" value="4FE4S_FER_2"/>
    <property type="match status" value="2"/>
</dbReference>
<reference evidence="15" key="1">
    <citation type="submission" date="2016-12" db="EMBL/GenBank/DDBJ databases">
        <title>Draft Genome Sequences od Carboxydothermus pertinax and islandicus, Hydrogenogenic Carboxydotrophic Bacteria.</title>
        <authorList>
            <person name="Fukuyama Y."/>
            <person name="Ohmae K."/>
            <person name="Yoneda Y."/>
            <person name="Yoshida T."/>
            <person name="Sako Y."/>
        </authorList>
    </citation>
    <scope>NUCLEOTIDE SEQUENCE [LARGE SCALE GENOMIC DNA]</scope>
    <source>
        <strain evidence="15">Ug1</strain>
    </source>
</reference>
<dbReference type="GO" id="GO:0006508">
    <property type="term" value="P:proteolysis"/>
    <property type="evidence" value="ECO:0007669"/>
    <property type="project" value="UniProtKB-KW"/>
</dbReference>
<dbReference type="InterPro" id="IPR028090">
    <property type="entry name" value="JAB_dom_prok"/>
</dbReference>
<dbReference type="RefSeq" id="WP_077177146.1">
    <property type="nucleotide sequence ID" value="NZ_BDJK01000009.1"/>
</dbReference>
<evidence type="ECO:0000256" key="7">
    <source>
        <dbReference type="ARBA" id="ARBA00022833"/>
    </source>
</evidence>
<dbReference type="FunFam" id="3.40.140.10:FF:000085">
    <property type="entry name" value="Mov34/MPN/PAD-1 family protein"/>
    <property type="match status" value="1"/>
</dbReference>
<dbReference type="Pfam" id="PF00037">
    <property type="entry name" value="Fer4"/>
    <property type="match status" value="2"/>
</dbReference>
<proteinExistence type="inferred from homology"/>
<dbReference type="Pfam" id="PF14464">
    <property type="entry name" value="Prok-JAB"/>
    <property type="match status" value="1"/>
</dbReference>
<evidence type="ECO:0000256" key="10">
    <source>
        <dbReference type="ARBA" id="ARBA00023014"/>
    </source>
</evidence>
<name>A0A1L8CT88_9THEO</name>
<evidence type="ECO:0000256" key="8">
    <source>
        <dbReference type="ARBA" id="ARBA00023002"/>
    </source>
</evidence>
<dbReference type="Gene3D" id="3.40.140.10">
    <property type="entry name" value="Cytidine Deaminase, domain 2"/>
    <property type="match status" value="1"/>
</dbReference>
<evidence type="ECO:0000256" key="11">
    <source>
        <dbReference type="ARBA" id="ARBA00023049"/>
    </source>
</evidence>
<dbReference type="GO" id="GO:0020037">
    <property type="term" value="F:heme binding"/>
    <property type="evidence" value="ECO:0007669"/>
    <property type="project" value="InterPro"/>
</dbReference>
<dbReference type="Pfam" id="PF03460">
    <property type="entry name" value="NIR_SIR_ferr"/>
    <property type="match status" value="1"/>
</dbReference>
<dbReference type="InterPro" id="IPR006067">
    <property type="entry name" value="NO2/SO3_Rdtase_4Fe4S_dom"/>
</dbReference>
<dbReference type="InterPro" id="IPR037518">
    <property type="entry name" value="MPN"/>
</dbReference>
<keyword evidence="5" id="KW-0479">Metal-binding</keyword>
<evidence type="ECO:0000259" key="12">
    <source>
        <dbReference type="PROSITE" id="PS50249"/>
    </source>
</evidence>
<dbReference type="InterPro" id="IPR017900">
    <property type="entry name" value="4Fe4S_Fe_S_CS"/>
</dbReference>
<gene>
    <name evidence="14" type="ORF">cpu_06270</name>
</gene>
<comment type="similarity">
    <text evidence="1">Belongs to the nitrite and sulfite reductase 4Fe-4S domain family.</text>
</comment>
<dbReference type="GO" id="GO:0051539">
    <property type="term" value="F:4 iron, 4 sulfur cluster binding"/>
    <property type="evidence" value="ECO:0007669"/>
    <property type="project" value="UniProtKB-KW"/>
</dbReference>
<dbReference type="Gene3D" id="3.30.413.10">
    <property type="entry name" value="Sulfite Reductase Hemoprotein, domain 1"/>
    <property type="match status" value="1"/>
</dbReference>
<feature type="domain" description="4Fe-4S ferredoxin-type" evidence="13">
    <location>
        <begin position="319"/>
        <end position="348"/>
    </location>
</feature>
<evidence type="ECO:0000256" key="5">
    <source>
        <dbReference type="ARBA" id="ARBA00022723"/>
    </source>
</evidence>
<dbReference type="GO" id="GO:0046872">
    <property type="term" value="F:metal ion binding"/>
    <property type="evidence" value="ECO:0007669"/>
    <property type="project" value="UniProtKB-KW"/>
</dbReference>
<keyword evidence="11" id="KW-0482">Metalloprotease</keyword>
<dbReference type="InterPro" id="IPR017896">
    <property type="entry name" value="4Fe4S_Fe-S-bd"/>
</dbReference>
<dbReference type="InterPro" id="IPR036136">
    <property type="entry name" value="Nit/Sulf_reduc_fer-like_dom_sf"/>
</dbReference>
<dbReference type="PANTHER" id="PTHR11493:SF54">
    <property type="entry name" value="ANAEROBIC SULFITE REDUCTASE SUBUNIT C"/>
    <property type="match status" value="1"/>
</dbReference>
<dbReference type="InterPro" id="IPR045169">
    <property type="entry name" value="NO2/SO3_Rdtase_4Fe4S_prot"/>
</dbReference>
<keyword evidence="15" id="KW-1185">Reference proteome</keyword>
<evidence type="ECO:0000313" key="14">
    <source>
        <dbReference type="EMBL" id="GAV22117.1"/>
    </source>
</evidence>
<evidence type="ECO:0000259" key="13">
    <source>
        <dbReference type="PROSITE" id="PS51379"/>
    </source>
</evidence>
<sequence>MLVFFEYQIENILKYCREQYPIEACGLLGGKIENGVKIVKSVYFARNIAQSESRFDIEAKEQYEIIKKMRAKNEVLLGNFHSHPKTPARPSTEDRELMLDPNLVYVIFSLKDNPPTFKGFKVLQGEVGEEEITVKKVDYKALKSGGIMRQMEDGYFAVRLKVTGGSLTLEQLRGLEEVASRYGNGTLHLTARQGVEIPYIHIADLEEVIEKLKSYGLDLGACGPRVRTVTACQGRSICPNGCIETQELAREIAARYYGQTLPHKFKFGITGCANNCLKAEENDLGVKGVCRPIWIKENCSACGLCTKICPVSAIALNQQQITIDYEVCIGCGDCVKACPFEAYKGEYGYSLSFGGSFGRKINIGKKLIPFISSKEKMFAIFDKTLEFYRKEGKTGERFYKTLERVGFAKLEQYLNEGEGENGGN</sequence>
<dbReference type="Gene3D" id="3.30.70.20">
    <property type="match status" value="1"/>
</dbReference>
<dbReference type="PANTHER" id="PTHR11493">
    <property type="entry name" value="SULFITE REDUCTASE [NADPH] SUBUNIT BETA-RELATED"/>
    <property type="match status" value="1"/>
</dbReference>
<evidence type="ECO:0000256" key="6">
    <source>
        <dbReference type="ARBA" id="ARBA00022801"/>
    </source>
</evidence>
<dbReference type="Pfam" id="PF01077">
    <property type="entry name" value="NIR_SIR"/>
    <property type="match status" value="1"/>
</dbReference>